<dbReference type="GO" id="GO:0015344">
    <property type="term" value="F:siderophore uptake transmembrane transporter activity"/>
    <property type="evidence" value="ECO:0007669"/>
    <property type="project" value="TreeGrafter"/>
</dbReference>
<evidence type="ECO:0000256" key="7">
    <source>
        <dbReference type="ARBA" id="ARBA00023077"/>
    </source>
</evidence>
<keyword evidence="8 11" id="KW-0472">Membrane</keyword>
<dbReference type="GO" id="GO:0044718">
    <property type="term" value="P:siderophore transmembrane transport"/>
    <property type="evidence" value="ECO:0007669"/>
    <property type="project" value="TreeGrafter"/>
</dbReference>
<evidence type="ECO:0000313" key="17">
    <source>
        <dbReference type="Proteomes" id="UP000215181"/>
    </source>
</evidence>
<proteinExistence type="inferred from homology"/>
<evidence type="ECO:0000256" key="12">
    <source>
        <dbReference type="RuleBase" id="RU003357"/>
    </source>
</evidence>
<feature type="chain" id="PRO_5012150118" description="TonB-dependent receptor" evidence="13">
    <location>
        <begin position="22"/>
        <end position="631"/>
    </location>
</feature>
<evidence type="ECO:0000256" key="11">
    <source>
        <dbReference type="PROSITE-ProRule" id="PRU01360"/>
    </source>
</evidence>
<gene>
    <name evidence="16" type="ORF">CGK74_01730</name>
</gene>
<dbReference type="OrthoDB" id="183532at2"/>
<evidence type="ECO:0000256" key="8">
    <source>
        <dbReference type="ARBA" id="ARBA00023136"/>
    </source>
</evidence>
<dbReference type="Pfam" id="PF00593">
    <property type="entry name" value="TonB_dep_Rec_b-barrel"/>
    <property type="match status" value="1"/>
</dbReference>
<dbReference type="Proteomes" id="UP000215181">
    <property type="component" value="Unassembled WGS sequence"/>
</dbReference>
<dbReference type="SUPFAM" id="SSF56935">
    <property type="entry name" value="Porins"/>
    <property type="match status" value="1"/>
</dbReference>
<sequence>MPLIRTLLSLTLTLGALPAMAAPTPADTQPGGDDVFDMSLEQLMDVVVTSVSKRSQPLSATAAAVHVISADDIRRSGATNVPEALRLAPGVNVARFSNNRWSVSIRGFGGRYANKLLVLQDGRSLYSQAYSGVFWEFNDIPLEIVERIEIVRGPGASIWGANAVNGVINIITRNARSAQGSQLAATAGTELHGSLFASHGLALSDDAHLELHAKSQYVEPSTTLEDGPARDFWRTRQAGFRLDAKAGGDSLRLQGAVRDSAAGDHFLQRTPLIDAPAHSYTSVGENAYLLGRWEHLSGEGITHSVQAYVEKSRLDILAGSERRSTFDIEYQQQRKFGAGVDLVWGGSWQHTRDELRGRAPYVTIENTRDRAEQFSLFAQGEFALVPERWTLTLGSRVDLKDDAKLAFQPNARILFTPDPAHSLWASIARAARTATRAEQAPVATLPARSTGLPGPVSHVVPVVYGNPDFGTEYVRALDLGWRANWSRTLGTEIAAYHYRYRDLRNARVNGDYILAPFGAPGFPYVIQPLLLDTSERTRVTGIEFSADWRALPAWQLAASFSLHRMSHSSMPRSSEFSEGTPERIFSLRSAYDLAPNVQWDVWLRHSSATSTYSFSPTRRIDPHWGLDMRLG</sequence>
<comment type="subcellular location">
    <subcellularLocation>
        <location evidence="1 11">Cell outer membrane</location>
        <topology evidence="1 11">Multi-pass membrane protein</topology>
    </subcellularLocation>
</comment>
<keyword evidence="3 11" id="KW-0813">Transport</keyword>
<evidence type="ECO:0000256" key="10">
    <source>
        <dbReference type="ARBA" id="ARBA00023237"/>
    </source>
</evidence>
<feature type="domain" description="TonB-dependent receptor-like beta-barrel" evidence="14">
    <location>
        <begin position="230"/>
        <end position="623"/>
    </location>
</feature>
<keyword evidence="4 11" id="KW-1134">Transmembrane beta strand</keyword>
<evidence type="ECO:0000256" key="2">
    <source>
        <dbReference type="ARBA" id="ARBA00009810"/>
    </source>
</evidence>
<dbReference type="InterPro" id="IPR000531">
    <property type="entry name" value="Beta-barrel_TonB"/>
</dbReference>
<evidence type="ECO:0000256" key="9">
    <source>
        <dbReference type="ARBA" id="ARBA00023170"/>
    </source>
</evidence>
<dbReference type="InterPro" id="IPR037066">
    <property type="entry name" value="Plug_dom_sf"/>
</dbReference>
<feature type="domain" description="TonB-dependent receptor plug" evidence="15">
    <location>
        <begin position="58"/>
        <end position="167"/>
    </location>
</feature>
<evidence type="ECO:0000256" key="6">
    <source>
        <dbReference type="ARBA" id="ARBA00022729"/>
    </source>
</evidence>
<organism evidence="16 17">
    <name type="scientific">Thauera propionica</name>
    <dbReference type="NCBI Taxonomy" id="2019431"/>
    <lineage>
        <taxon>Bacteria</taxon>
        <taxon>Pseudomonadati</taxon>
        <taxon>Pseudomonadota</taxon>
        <taxon>Betaproteobacteria</taxon>
        <taxon>Rhodocyclales</taxon>
        <taxon>Zoogloeaceae</taxon>
        <taxon>Thauera</taxon>
    </lineage>
</organism>
<keyword evidence="17" id="KW-1185">Reference proteome</keyword>
<accession>A0A235F0Y2</accession>
<evidence type="ECO:0000259" key="15">
    <source>
        <dbReference type="Pfam" id="PF07715"/>
    </source>
</evidence>
<comment type="caution">
    <text evidence="16">The sequence shown here is derived from an EMBL/GenBank/DDBJ whole genome shotgun (WGS) entry which is preliminary data.</text>
</comment>
<evidence type="ECO:0000256" key="13">
    <source>
        <dbReference type="SAM" id="SignalP"/>
    </source>
</evidence>
<dbReference type="AlphaFoldDB" id="A0A235F0Y2"/>
<keyword evidence="6 13" id="KW-0732">Signal</keyword>
<reference evidence="16 17" key="1">
    <citation type="submission" date="2017-07" db="EMBL/GenBank/DDBJ databases">
        <title>Thauera sp. KNDSS-Mac4 genome sequence and assembly.</title>
        <authorList>
            <person name="Mayilraj S."/>
        </authorList>
    </citation>
    <scope>NUCLEOTIDE SEQUENCE [LARGE SCALE GENOMIC DNA]</scope>
    <source>
        <strain evidence="16 17">KNDSS-Mac4</strain>
    </source>
</reference>
<dbReference type="PROSITE" id="PS52016">
    <property type="entry name" value="TONB_DEPENDENT_REC_3"/>
    <property type="match status" value="1"/>
</dbReference>
<keyword evidence="10 11" id="KW-0998">Cell outer membrane</keyword>
<evidence type="ECO:0000256" key="4">
    <source>
        <dbReference type="ARBA" id="ARBA00022452"/>
    </source>
</evidence>
<name>A0A235F0Y2_9RHOO</name>
<dbReference type="Gene3D" id="2.170.130.10">
    <property type="entry name" value="TonB-dependent receptor, plug domain"/>
    <property type="match status" value="1"/>
</dbReference>
<evidence type="ECO:0000256" key="5">
    <source>
        <dbReference type="ARBA" id="ARBA00022692"/>
    </source>
</evidence>
<dbReference type="Pfam" id="PF07715">
    <property type="entry name" value="Plug"/>
    <property type="match status" value="1"/>
</dbReference>
<dbReference type="Gene3D" id="2.40.170.20">
    <property type="entry name" value="TonB-dependent receptor, beta-barrel domain"/>
    <property type="match status" value="1"/>
</dbReference>
<feature type="signal peptide" evidence="13">
    <location>
        <begin position="1"/>
        <end position="21"/>
    </location>
</feature>
<dbReference type="InterPro" id="IPR012910">
    <property type="entry name" value="Plug_dom"/>
</dbReference>
<dbReference type="GO" id="GO:0009279">
    <property type="term" value="C:cell outer membrane"/>
    <property type="evidence" value="ECO:0007669"/>
    <property type="project" value="UniProtKB-SubCell"/>
</dbReference>
<dbReference type="InterPro" id="IPR036942">
    <property type="entry name" value="Beta-barrel_TonB_sf"/>
</dbReference>
<keyword evidence="5 11" id="KW-0812">Transmembrane</keyword>
<evidence type="ECO:0000259" key="14">
    <source>
        <dbReference type="Pfam" id="PF00593"/>
    </source>
</evidence>
<evidence type="ECO:0008006" key="18">
    <source>
        <dbReference type="Google" id="ProtNLM"/>
    </source>
</evidence>
<protein>
    <recommendedName>
        <fullName evidence="18">TonB-dependent receptor</fullName>
    </recommendedName>
</protein>
<dbReference type="PANTHER" id="PTHR30069">
    <property type="entry name" value="TONB-DEPENDENT OUTER MEMBRANE RECEPTOR"/>
    <property type="match status" value="1"/>
</dbReference>
<keyword evidence="9" id="KW-0675">Receptor</keyword>
<evidence type="ECO:0000313" key="16">
    <source>
        <dbReference type="EMBL" id="OYD54956.1"/>
    </source>
</evidence>
<comment type="similarity">
    <text evidence="2 11 12">Belongs to the TonB-dependent receptor family.</text>
</comment>
<dbReference type="PANTHER" id="PTHR30069:SF29">
    <property type="entry name" value="HEMOGLOBIN AND HEMOGLOBIN-HAPTOGLOBIN-BINDING PROTEIN 1-RELATED"/>
    <property type="match status" value="1"/>
</dbReference>
<dbReference type="RefSeq" id="WP_094266807.1">
    <property type="nucleotide sequence ID" value="NZ_NOIH01000003.1"/>
</dbReference>
<dbReference type="EMBL" id="NOIH01000003">
    <property type="protein sequence ID" value="OYD54956.1"/>
    <property type="molecule type" value="Genomic_DNA"/>
</dbReference>
<evidence type="ECO:0000256" key="1">
    <source>
        <dbReference type="ARBA" id="ARBA00004571"/>
    </source>
</evidence>
<evidence type="ECO:0000256" key="3">
    <source>
        <dbReference type="ARBA" id="ARBA00022448"/>
    </source>
</evidence>
<keyword evidence="7 12" id="KW-0798">TonB box</keyword>
<dbReference type="InterPro" id="IPR039426">
    <property type="entry name" value="TonB-dep_rcpt-like"/>
</dbReference>